<evidence type="ECO:0000313" key="2">
    <source>
        <dbReference type="EMBL" id="ELP94613.1"/>
    </source>
</evidence>
<dbReference type="Proteomes" id="UP000014680">
    <property type="component" value="Unassembled WGS sequence"/>
</dbReference>
<reference evidence="2 3" key="1">
    <citation type="submission" date="2012-10" db="EMBL/GenBank/DDBJ databases">
        <authorList>
            <person name="Zafar N."/>
            <person name="Inman J."/>
            <person name="Hall N."/>
            <person name="Lorenzi H."/>
            <person name="Caler E."/>
        </authorList>
    </citation>
    <scope>NUCLEOTIDE SEQUENCE [LARGE SCALE GENOMIC DNA]</scope>
    <source>
        <strain evidence="2 3">IP1</strain>
    </source>
</reference>
<accession>A0A0A1UH38</accession>
<feature type="region of interest" description="Disordered" evidence="1">
    <location>
        <begin position="80"/>
        <end position="102"/>
    </location>
</feature>
<dbReference type="AlphaFoldDB" id="A0A0A1UH38"/>
<dbReference type="KEGG" id="eiv:EIN_497930"/>
<proteinExistence type="predicted"/>
<gene>
    <name evidence="2" type="ORF">EIN_497930</name>
</gene>
<evidence type="ECO:0000313" key="3">
    <source>
        <dbReference type="Proteomes" id="UP000014680"/>
    </source>
</evidence>
<dbReference type="VEuPathDB" id="AmoebaDB:EIN_497930"/>
<keyword evidence="3" id="KW-1185">Reference proteome</keyword>
<name>A0A0A1UH38_ENTIV</name>
<sequence>MATEGPMKTCDDDTKLLGELSTVWKRLDNLELEQETLLLQVDREARLLFCVKTELENFVEKKKNEDRLIRDAVPIPVVKKNEETKTKEKQIESPPPKEHPWV</sequence>
<evidence type="ECO:0000256" key="1">
    <source>
        <dbReference type="SAM" id="MobiDB-lite"/>
    </source>
</evidence>
<dbReference type="GeneID" id="14893592"/>
<protein>
    <submittedName>
        <fullName evidence="2">Uncharacterized protein</fullName>
    </submittedName>
</protein>
<organism evidence="2 3">
    <name type="scientific">Entamoeba invadens IP1</name>
    <dbReference type="NCBI Taxonomy" id="370355"/>
    <lineage>
        <taxon>Eukaryota</taxon>
        <taxon>Amoebozoa</taxon>
        <taxon>Evosea</taxon>
        <taxon>Archamoebae</taxon>
        <taxon>Mastigamoebida</taxon>
        <taxon>Entamoebidae</taxon>
        <taxon>Entamoeba</taxon>
    </lineage>
</organism>
<dbReference type="EMBL" id="KB206184">
    <property type="protein sequence ID" value="ELP94613.1"/>
    <property type="molecule type" value="Genomic_DNA"/>
</dbReference>
<dbReference type="RefSeq" id="XP_004261384.1">
    <property type="nucleotide sequence ID" value="XM_004261336.1"/>
</dbReference>